<feature type="chain" id="PRO_5046849899" evidence="2">
    <location>
        <begin position="26"/>
        <end position="369"/>
    </location>
</feature>
<evidence type="ECO:0000259" key="5">
    <source>
        <dbReference type="Pfam" id="PF25989"/>
    </source>
</evidence>
<reference evidence="7" key="1">
    <citation type="journal article" date="2019" name="Int. J. Syst. Evol. Microbiol.">
        <title>The Global Catalogue of Microorganisms (GCM) 10K type strain sequencing project: providing services to taxonomists for standard genome sequencing and annotation.</title>
        <authorList>
            <consortium name="The Broad Institute Genomics Platform"/>
            <consortium name="The Broad Institute Genome Sequencing Center for Infectious Disease"/>
            <person name="Wu L."/>
            <person name="Ma J."/>
        </authorList>
    </citation>
    <scope>NUCLEOTIDE SEQUENCE [LARGE SCALE GENOMIC DNA]</scope>
    <source>
        <strain evidence="7">JCM 17841</strain>
    </source>
</reference>
<feature type="domain" description="YknX-like C-terminal permuted SH3-like" evidence="5">
    <location>
        <begin position="300"/>
        <end position="366"/>
    </location>
</feature>
<dbReference type="Gene3D" id="2.40.30.170">
    <property type="match status" value="1"/>
</dbReference>
<dbReference type="Pfam" id="PF25917">
    <property type="entry name" value="BSH_RND"/>
    <property type="match status" value="1"/>
</dbReference>
<dbReference type="PANTHER" id="PTHR30469:SF37">
    <property type="entry name" value="RAGD PROTEIN"/>
    <property type="match status" value="1"/>
</dbReference>
<dbReference type="InterPro" id="IPR058792">
    <property type="entry name" value="Beta-barrel_RND_2"/>
</dbReference>
<feature type="signal peptide" evidence="2">
    <location>
        <begin position="1"/>
        <end position="25"/>
    </location>
</feature>
<dbReference type="InterPro" id="IPR058637">
    <property type="entry name" value="YknX-like_C"/>
</dbReference>
<dbReference type="Pfam" id="PF25954">
    <property type="entry name" value="Beta-barrel_RND_2"/>
    <property type="match status" value="1"/>
</dbReference>
<evidence type="ECO:0000259" key="4">
    <source>
        <dbReference type="Pfam" id="PF25954"/>
    </source>
</evidence>
<keyword evidence="2" id="KW-0732">Signal</keyword>
<sequence length="369" mass="38225">MLTLAALLAAPALLLSGCGSSSGDAAEQASAKAAGAASPAAPAAYPAVQVTAAPPAQALTLPGELESFYQTDITPRVSAYVRRVNVDIGDHVRAGQVLAELDAPELTAALSEALSKQKAAEATAQGSRGSYRRLRQTSHTAGAVSPLAVDQARTLAASDSLAVVAARAHYRAAAQMAAYLRLTAPFAGTITERTAAPGALVSQGGAPLFKLKQLNPLRLRVAVPEAYVGEIQNGNPVQFTVRAFPGRTFTGKLTRTAGSVQAATRSEQVELDIPNPKEELKPGMFASASLPVQARANSLFVPKTAVVNTAERTYLIRVANGRTELVDVQLGDENAGQVQVFGKLRAGDVVLKSGSEELAAGQPVQVAMR</sequence>
<evidence type="ECO:0000313" key="7">
    <source>
        <dbReference type="Proteomes" id="UP001501243"/>
    </source>
</evidence>
<dbReference type="Gene3D" id="2.40.420.20">
    <property type="match status" value="1"/>
</dbReference>
<accession>A0ABP8QL20</accession>
<name>A0ABP8QL20_9BACT</name>
<dbReference type="Proteomes" id="UP001501243">
    <property type="component" value="Unassembled WGS sequence"/>
</dbReference>
<evidence type="ECO:0000259" key="3">
    <source>
        <dbReference type="Pfam" id="PF25917"/>
    </source>
</evidence>
<dbReference type="Gene3D" id="1.10.287.470">
    <property type="entry name" value="Helix hairpin bin"/>
    <property type="match status" value="1"/>
</dbReference>
<dbReference type="InterPro" id="IPR058625">
    <property type="entry name" value="MdtA-like_BSH"/>
</dbReference>
<feature type="domain" description="CusB-like beta-barrel" evidence="4">
    <location>
        <begin position="219"/>
        <end position="290"/>
    </location>
</feature>
<dbReference type="SUPFAM" id="SSF111369">
    <property type="entry name" value="HlyD-like secretion proteins"/>
    <property type="match status" value="1"/>
</dbReference>
<evidence type="ECO:0000256" key="2">
    <source>
        <dbReference type="SAM" id="SignalP"/>
    </source>
</evidence>
<protein>
    <submittedName>
        <fullName evidence="6">Efflux RND transporter periplasmic adaptor subunit</fullName>
    </submittedName>
</protein>
<dbReference type="PANTHER" id="PTHR30469">
    <property type="entry name" value="MULTIDRUG RESISTANCE PROTEIN MDTA"/>
    <property type="match status" value="1"/>
</dbReference>
<comment type="caution">
    <text evidence="6">The sequence shown here is derived from an EMBL/GenBank/DDBJ whole genome shotgun (WGS) entry which is preliminary data.</text>
</comment>
<evidence type="ECO:0000313" key="6">
    <source>
        <dbReference type="EMBL" id="GAA4503475.1"/>
    </source>
</evidence>
<feature type="domain" description="Multidrug resistance protein MdtA-like barrel-sandwich hybrid" evidence="3">
    <location>
        <begin position="71"/>
        <end position="205"/>
    </location>
</feature>
<dbReference type="NCBIfam" id="TIGR01730">
    <property type="entry name" value="RND_mfp"/>
    <property type="match status" value="1"/>
</dbReference>
<proteinExistence type="inferred from homology"/>
<dbReference type="InterPro" id="IPR006143">
    <property type="entry name" value="RND_pump_MFP"/>
</dbReference>
<dbReference type="Gene3D" id="2.40.50.100">
    <property type="match status" value="1"/>
</dbReference>
<gene>
    <name evidence="6" type="ORF">GCM10023172_28380</name>
</gene>
<keyword evidence="7" id="KW-1185">Reference proteome</keyword>
<dbReference type="Pfam" id="PF25989">
    <property type="entry name" value="YknX_C"/>
    <property type="match status" value="1"/>
</dbReference>
<comment type="similarity">
    <text evidence="1">Belongs to the membrane fusion protein (MFP) (TC 8.A.1) family.</text>
</comment>
<organism evidence="6 7">
    <name type="scientific">Hymenobacter ginsengisoli</name>
    <dbReference type="NCBI Taxonomy" id="1051626"/>
    <lineage>
        <taxon>Bacteria</taxon>
        <taxon>Pseudomonadati</taxon>
        <taxon>Bacteroidota</taxon>
        <taxon>Cytophagia</taxon>
        <taxon>Cytophagales</taxon>
        <taxon>Hymenobacteraceae</taxon>
        <taxon>Hymenobacter</taxon>
    </lineage>
</organism>
<dbReference type="EMBL" id="BAABGQ010000006">
    <property type="protein sequence ID" value="GAA4503475.1"/>
    <property type="molecule type" value="Genomic_DNA"/>
</dbReference>
<evidence type="ECO:0000256" key="1">
    <source>
        <dbReference type="ARBA" id="ARBA00009477"/>
    </source>
</evidence>